<dbReference type="AlphaFoldDB" id="A0A9E7I0X5"/>
<dbReference type="OrthoDB" id="10510768at2759"/>
<keyword evidence="2" id="KW-1185">Reference proteome</keyword>
<accession>A0A9E7I0X5</accession>
<evidence type="ECO:0000313" key="2">
    <source>
        <dbReference type="Proteomes" id="UP001055439"/>
    </source>
</evidence>
<evidence type="ECO:0000313" key="1">
    <source>
        <dbReference type="EMBL" id="URE43810.1"/>
    </source>
</evidence>
<gene>
    <name evidence="1" type="ORF">MUK42_17057</name>
</gene>
<dbReference type="EMBL" id="CP097511">
    <property type="protein sequence ID" value="URE43813.1"/>
    <property type="molecule type" value="Genomic_DNA"/>
</dbReference>
<name>A0A9E7I0X5_9LILI</name>
<sequence length="155" mass="16939">METCDPQNLPRQTEAAIGRASKMVAGEDGGAPHGTASASLRSLSPTPTACSFLRCPFFSCLLSKDPMTEIADPAARDLRIDMGKLTSLQVLDRVDYFGILEGRLCFTVRIPEGIDSLGQSLLTFQRAILQVLLHVQVEIIEPRELVRDILSGRII</sequence>
<dbReference type="EMBL" id="CP097511">
    <property type="protein sequence ID" value="URE43812.1"/>
    <property type="molecule type" value="Genomic_DNA"/>
</dbReference>
<dbReference type="EMBL" id="CP097511">
    <property type="protein sequence ID" value="URE43811.1"/>
    <property type="molecule type" value="Genomic_DNA"/>
</dbReference>
<reference evidence="1" key="1">
    <citation type="submission" date="2022-05" db="EMBL/GenBank/DDBJ databases">
        <title>The Musa troglodytarum L. genome provides insights into the mechanism of non-climacteric behaviour and enrichment of carotenoids.</title>
        <authorList>
            <person name="Wang J."/>
        </authorList>
    </citation>
    <scope>NUCLEOTIDE SEQUENCE</scope>
    <source>
        <tissue evidence="1">Leaf</tissue>
    </source>
</reference>
<proteinExistence type="predicted"/>
<dbReference type="Proteomes" id="UP001055439">
    <property type="component" value="Chromosome 9"/>
</dbReference>
<protein>
    <submittedName>
        <fullName evidence="1">Uncharacterized protein</fullName>
    </submittedName>
</protein>
<organism evidence="1 2">
    <name type="scientific">Musa troglodytarum</name>
    <name type="common">fe'i banana</name>
    <dbReference type="NCBI Taxonomy" id="320322"/>
    <lineage>
        <taxon>Eukaryota</taxon>
        <taxon>Viridiplantae</taxon>
        <taxon>Streptophyta</taxon>
        <taxon>Embryophyta</taxon>
        <taxon>Tracheophyta</taxon>
        <taxon>Spermatophyta</taxon>
        <taxon>Magnoliopsida</taxon>
        <taxon>Liliopsida</taxon>
        <taxon>Zingiberales</taxon>
        <taxon>Musaceae</taxon>
        <taxon>Musa</taxon>
    </lineage>
</organism>
<dbReference type="EMBL" id="CP097511">
    <property type="protein sequence ID" value="URE43810.1"/>
    <property type="molecule type" value="Genomic_DNA"/>
</dbReference>